<evidence type="ECO:0000313" key="4">
    <source>
        <dbReference type="Proteomes" id="UP000051952"/>
    </source>
</evidence>
<feature type="region of interest" description="Disordered" evidence="2">
    <location>
        <begin position="1274"/>
        <end position="1308"/>
    </location>
</feature>
<reference evidence="4" key="1">
    <citation type="submission" date="2015-09" db="EMBL/GenBank/DDBJ databases">
        <authorList>
            <consortium name="Pathogen Informatics"/>
        </authorList>
    </citation>
    <scope>NUCLEOTIDE SEQUENCE [LARGE SCALE GENOMIC DNA]</scope>
    <source>
        <strain evidence="4">Lake Konstanz</strain>
    </source>
</reference>
<evidence type="ECO:0000256" key="2">
    <source>
        <dbReference type="SAM" id="MobiDB-lite"/>
    </source>
</evidence>
<evidence type="ECO:0000313" key="3">
    <source>
        <dbReference type="EMBL" id="CUG88648.1"/>
    </source>
</evidence>
<name>A0A0S4JJK1_BODSA</name>
<dbReference type="EMBL" id="CYKH01001666">
    <property type="protein sequence ID" value="CUG88648.1"/>
    <property type="molecule type" value="Genomic_DNA"/>
</dbReference>
<protein>
    <submittedName>
        <fullName evidence="3">Uncharacterized protein</fullName>
    </submittedName>
</protein>
<dbReference type="VEuPathDB" id="TriTrypDB:BSAL_16590"/>
<feature type="coiled-coil region" evidence="1">
    <location>
        <begin position="711"/>
        <end position="769"/>
    </location>
</feature>
<keyword evidence="4" id="KW-1185">Reference proteome</keyword>
<accession>A0A0S4JJK1</accession>
<feature type="coiled-coil region" evidence="1">
    <location>
        <begin position="310"/>
        <end position="358"/>
    </location>
</feature>
<feature type="region of interest" description="Disordered" evidence="2">
    <location>
        <begin position="617"/>
        <end position="649"/>
    </location>
</feature>
<proteinExistence type="predicted"/>
<feature type="region of interest" description="Disordered" evidence="2">
    <location>
        <begin position="1328"/>
        <end position="1347"/>
    </location>
</feature>
<sequence length="1449" mass="159204">MHNPETVGAKLQRAQALVQRAESVFEANAIRRVEMQDNDQYVLRQMDEVKRLQKERERDQFSHGRKATSNSEKIERILAADTVYGSLSATGGVNALSLGEGFTVDPSHPQQPLPMASGPWASKDLLTQKEYDVDATNNQDLDVGGGLTSRRGSVATKHITPPPKVIEEVPHLGLSTSMLESSILTAAGAALVPPSLGDDHQAPFSHKDAPTGPSFSRTTCSQDLATLFNRLRSNDGVLVHAALDEFNSTQYESIYVPEAKILSLANGRLLRRIFDPPQGVPVIMYSTRTWEAKQNIMETLLSGTFGLEDIADMEVRFSELRQTMNKEQSRREHCEVMLAKEKQRTRNLTNQLNTILEKNRSREQNNVVTAIAVGNVALSLPASEEEGDGASTSTPLLHRLLQGDSGMSSSEREGLVMEIRRVLEFMGSMNNDVNHNRTLLELMDDEVVRNKLFERFSVTNRHLETLRAVSEREQKRAARRGMECRMAALELHTMELEDSHSGYNQLFLVGENVYSKMGSVVRLLSEEQRAEVFGVDGETNQFVELTKPRDAICPLCRFEFDATKPAAEYAEAIAEQTRRKTEELHVLVGRRAASRGGAANDMNGTMKSNTNFFARRASSRGPADADLRNSRPSTRDSSPGRGSSGTDGLSDFESQVAIMALQQIITDLEAKSTKLQEQLDEATAGIRLEKMHYSTLDSKYKETLRETGEYRKRFDQEMKRATDDIQLYQDQADQLKQTVNEKLCRIDDLEDMYEELNQKMGRMNEAEKQVNTIRFGYPVSSGQKADLSYQEIGYVYYRKFHETLVQLNALKKRFNLSTSEEETMTNDASVQVGGGKGVTTTRHVASSCVPQDLIPVKHRAVQHDNPGVTLEVQTDPVPSLRDNVPTEEQHVQTEAFLRLEKFRSPILTTTTASDLAEASLLQFAEVYSNPRDLRSVIDCLLARRTNDLERLSSLALDAVAASHKSEVEAHEEQLIAKDAALKQLTLAYTELQQTVAASSQLIAADLQDVLAKARSTRVSPQTLSLKPPAQSPVTMNGGAFSAVNSYSHLMEASKSVKGVDAPVEDIEESLRMALVADADFMIIPLSTFAEIFAMLQGDRRSLRGKPKNLTVVNLGLADGLPSQHRLTGASGVSSKRKLLPPLRQGEEGSFKGGTQSVSSGAVMESAAGTKNGMVGPMRTFDFDSLCDPISATAEDYSAGQIVPVPPLPQSHVREIMFSGDRHERRFEVRAEASPSLIVKSLHSGPKLAPAAVIEHEPSQQHLVSLEDAHVSLTARRGGDESQGGRPPAPTGRSTSGPPSLPQRKTFHPPQRNSAALLAVRLQSQLRLGTPSQDSTTEPDAALLGSPFSHDKNFSGMSSLASPTPAVEAREFEMASFFPRPLPQFRGALPPQALVGGVKPAGGTIDGWHDGVGALKAKARNTAVATQLTAVTARRGIVQWSDELDSWEDL</sequence>
<feature type="compositionally biased region" description="Polar residues" evidence="2">
    <location>
        <begin position="630"/>
        <end position="647"/>
    </location>
</feature>
<keyword evidence="1" id="KW-0175">Coiled coil</keyword>
<evidence type="ECO:0000256" key="1">
    <source>
        <dbReference type="SAM" id="Coils"/>
    </source>
</evidence>
<feature type="coiled-coil region" evidence="1">
    <location>
        <begin position="658"/>
        <end position="685"/>
    </location>
</feature>
<feature type="compositionally biased region" description="Polar residues" evidence="2">
    <location>
        <begin position="1328"/>
        <end position="1337"/>
    </location>
</feature>
<organism evidence="3 4">
    <name type="scientific">Bodo saltans</name>
    <name type="common">Flagellated protozoan</name>
    <dbReference type="NCBI Taxonomy" id="75058"/>
    <lineage>
        <taxon>Eukaryota</taxon>
        <taxon>Discoba</taxon>
        <taxon>Euglenozoa</taxon>
        <taxon>Kinetoplastea</taxon>
        <taxon>Metakinetoplastina</taxon>
        <taxon>Eubodonida</taxon>
        <taxon>Bodonidae</taxon>
        <taxon>Bodo</taxon>
    </lineage>
</organism>
<dbReference type="Proteomes" id="UP000051952">
    <property type="component" value="Unassembled WGS sequence"/>
</dbReference>
<gene>
    <name evidence="3" type="ORF">BSAL_16590</name>
</gene>